<reference evidence="1" key="1">
    <citation type="journal article" date="2019" name="bioRxiv">
        <title>The Genome of the Zebra Mussel, Dreissena polymorpha: A Resource for Invasive Species Research.</title>
        <authorList>
            <person name="McCartney M.A."/>
            <person name="Auch B."/>
            <person name="Kono T."/>
            <person name="Mallez S."/>
            <person name="Zhang Y."/>
            <person name="Obille A."/>
            <person name="Becker A."/>
            <person name="Abrahante J.E."/>
            <person name="Garbe J."/>
            <person name="Badalamenti J.P."/>
            <person name="Herman A."/>
            <person name="Mangelson H."/>
            <person name="Liachko I."/>
            <person name="Sullivan S."/>
            <person name="Sone E.D."/>
            <person name="Koren S."/>
            <person name="Silverstein K.A.T."/>
            <person name="Beckman K.B."/>
            <person name="Gohl D.M."/>
        </authorList>
    </citation>
    <scope>NUCLEOTIDE SEQUENCE</scope>
    <source>
        <strain evidence="1">Duluth1</strain>
        <tissue evidence="1">Whole animal</tissue>
    </source>
</reference>
<dbReference type="InterPro" id="IPR043472">
    <property type="entry name" value="Macro_dom-like"/>
</dbReference>
<dbReference type="EMBL" id="JAIWYP010000001">
    <property type="protein sequence ID" value="KAH3876803.1"/>
    <property type="molecule type" value="Genomic_DNA"/>
</dbReference>
<reference evidence="1" key="2">
    <citation type="submission" date="2020-11" db="EMBL/GenBank/DDBJ databases">
        <authorList>
            <person name="McCartney M.A."/>
            <person name="Auch B."/>
            <person name="Kono T."/>
            <person name="Mallez S."/>
            <person name="Becker A."/>
            <person name="Gohl D.M."/>
            <person name="Silverstein K.A.T."/>
            <person name="Koren S."/>
            <person name="Bechman K.B."/>
            <person name="Herman A."/>
            <person name="Abrahante J.E."/>
            <person name="Garbe J."/>
        </authorList>
    </citation>
    <scope>NUCLEOTIDE SEQUENCE</scope>
    <source>
        <strain evidence="1">Duluth1</strain>
        <tissue evidence="1">Whole animal</tissue>
    </source>
</reference>
<organism evidence="1 2">
    <name type="scientific">Dreissena polymorpha</name>
    <name type="common">Zebra mussel</name>
    <name type="synonym">Mytilus polymorpha</name>
    <dbReference type="NCBI Taxonomy" id="45954"/>
    <lineage>
        <taxon>Eukaryota</taxon>
        <taxon>Metazoa</taxon>
        <taxon>Spiralia</taxon>
        <taxon>Lophotrochozoa</taxon>
        <taxon>Mollusca</taxon>
        <taxon>Bivalvia</taxon>
        <taxon>Autobranchia</taxon>
        <taxon>Heteroconchia</taxon>
        <taxon>Euheterodonta</taxon>
        <taxon>Imparidentia</taxon>
        <taxon>Neoheterodontei</taxon>
        <taxon>Myida</taxon>
        <taxon>Dreissenoidea</taxon>
        <taxon>Dreissenidae</taxon>
        <taxon>Dreissena</taxon>
    </lineage>
</organism>
<protein>
    <recommendedName>
        <fullName evidence="3">Macro domain-containing protein</fullName>
    </recommendedName>
</protein>
<proteinExistence type="predicted"/>
<dbReference type="AlphaFoldDB" id="A0A9D4MHS9"/>
<dbReference type="Gene3D" id="3.40.220.10">
    <property type="entry name" value="Leucine Aminopeptidase, subunit E, domain 1"/>
    <property type="match status" value="1"/>
</dbReference>
<evidence type="ECO:0008006" key="3">
    <source>
        <dbReference type="Google" id="ProtNLM"/>
    </source>
</evidence>
<evidence type="ECO:0000313" key="2">
    <source>
        <dbReference type="Proteomes" id="UP000828390"/>
    </source>
</evidence>
<accession>A0A9D4MHS9</accession>
<evidence type="ECO:0000313" key="1">
    <source>
        <dbReference type="EMBL" id="KAH3876803.1"/>
    </source>
</evidence>
<dbReference type="SUPFAM" id="SSF52949">
    <property type="entry name" value="Macro domain-like"/>
    <property type="match status" value="1"/>
</dbReference>
<keyword evidence="2" id="KW-1185">Reference proteome</keyword>
<dbReference type="Proteomes" id="UP000828390">
    <property type="component" value="Unassembled WGS sequence"/>
</dbReference>
<sequence>MSSGLFKVDVIVNVCDSYPTKSGRLSTDIIRAGNIMQEWTNLGRLEFGEVKSTGAGKGSLRSKCVYHVIGPSKECDFVTVRHNMCTLFFVEM</sequence>
<comment type="caution">
    <text evidence="1">The sequence shown here is derived from an EMBL/GenBank/DDBJ whole genome shotgun (WGS) entry which is preliminary data.</text>
</comment>
<gene>
    <name evidence="1" type="ORF">DPMN_000653</name>
</gene>
<name>A0A9D4MHS9_DREPO</name>